<dbReference type="EMBL" id="CM008964">
    <property type="protein sequence ID" value="PNW85239.1"/>
    <property type="molecule type" value="Genomic_DNA"/>
</dbReference>
<name>A0A2K3DXH7_CHLRE</name>
<reference evidence="2 3" key="1">
    <citation type="journal article" date="2007" name="Science">
        <title>The Chlamydomonas genome reveals the evolution of key animal and plant functions.</title>
        <authorList>
            <person name="Merchant S.S."/>
            <person name="Prochnik S.E."/>
            <person name="Vallon O."/>
            <person name="Harris E.H."/>
            <person name="Karpowicz S.J."/>
            <person name="Witman G.B."/>
            <person name="Terry A."/>
            <person name="Salamov A."/>
            <person name="Fritz-Laylin L.K."/>
            <person name="Marechal-Drouard L."/>
            <person name="Marshall W.F."/>
            <person name="Qu L.H."/>
            <person name="Nelson D.R."/>
            <person name="Sanderfoot A.A."/>
            <person name="Spalding M.H."/>
            <person name="Kapitonov V.V."/>
            <person name="Ren Q."/>
            <person name="Ferris P."/>
            <person name="Lindquist E."/>
            <person name="Shapiro H."/>
            <person name="Lucas S.M."/>
            <person name="Grimwood J."/>
            <person name="Schmutz J."/>
            <person name="Cardol P."/>
            <person name="Cerutti H."/>
            <person name="Chanfreau G."/>
            <person name="Chen C.L."/>
            <person name="Cognat V."/>
            <person name="Croft M.T."/>
            <person name="Dent R."/>
            <person name="Dutcher S."/>
            <person name="Fernandez E."/>
            <person name="Fukuzawa H."/>
            <person name="Gonzalez-Ballester D."/>
            <person name="Gonzalez-Halphen D."/>
            <person name="Hallmann A."/>
            <person name="Hanikenne M."/>
            <person name="Hippler M."/>
            <person name="Inwood W."/>
            <person name="Jabbari K."/>
            <person name="Kalanon M."/>
            <person name="Kuras R."/>
            <person name="Lefebvre P.A."/>
            <person name="Lemaire S.D."/>
            <person name="Lobanov A.V."/>
            <person name="Lohr M."/>
            <person name="Manuell A."/>
            <person name="Meier I."/>
            <person name="Mets L."/>
            <person name="Mittag M."/>
            <person name="Mittelmeier T."/>
            <person name="Moroney J.V."/>
            <person name="Moseley J."/>
            <person name="Napoli C."/>
            <person name="Nedelcu A.M."/>
            <person name="Niyogi K."/>
            <person name="Novoselov S.V."/>
            <person name="Paulsen I.T."/>
            <person name="Pazour G."/>
            <person name="Purton S."/>
            <person name="Ral J.P."/>
            <person name="Riano-Pachon D.M."/>
            <person name="Riekhof W."/>
            <person name="Rymarquis L."/>
            <person name="Schroda M."/>
            <person name="Stern D."/>
            <person name="Umen J."/>
            <person name="Willows R."/>
            <person name="Wilson N."/>
            <person name="Zimmer S.L."/>
            <person name="Allmer J."/>
            <person name="Balk J."/>
            <person name="Bisova K."/>
            <person name="Chen C.J."/>
            <person name="Elias M."/>
            <person name="Gendler K."/>
            <person name="Hauser C."/>
            <person name="Lamb M.R."/>
            <person name="Ledford H."/>
            <person name="Long J.C."/>
            <person name="Minagawa J."/>
            <person name="Page M.D."/>
            <person name="Pan J."/>
            <person name="Pootakham W."/>
            <person name="Roje S."/>
            <person name="Rose A."/>
            <person name="Stahlberg E."/>
            <person name="Terauchi A.M."/>
            <person name="Yang P."/>
            <person name="Ball S."/>
            <person name="Bowler C."/>
            <person name="Dieckmann C.L."/>
            <person name="Gladyshev V.N."/>
            <person name="Green P."/>
            <person name="Jorgensen R."/>
            <person name="Mayfield S."/>
            <person name="Mueller-Roeber B."/>
            <person name="Rajamani S."/>
            <person name="Sayre R.T."/>
            <person name="Brokstein P."/>
            <person name="Dubchak I."/>
            <person name="Goodstein D."/>
            <person name="Hornick L."/>
            <person name="Huang Y.W."/>
            <person name="Jhaveri J."/>
            <person name="Luo Y."/>
            <person name="Martinez D."/>
            <person name="Ngau W.C."/>
            <person name="Otillar B."/>
            <person name="Poliakov A."/>
            <person name="Porter A."/>
            <person name="Szajkowski L."/>
            <person name="Werner G."/>
            <person name="Zhou K."/>
            <person name="Grigoriev I.V."/>
            <person name="Rokhsar D.S."/>
            <person name="Grossman A.R."/>
        </authorList>
    </citation>
    <scope>NUCLEOTIDE SEQUENCE [LARGE SCALE GENOMIC DNA]</scope>
    <source>
        <strain evidence="3">CC-503</strain>
    </source>
</reference>
<dbReference type="Proteomes" id="UP000006906">
    <property type="component" value="Chromosome 3"/>
</dbReference>
<evidence type="ECO:0000313" key="2">
    <source>
        <dbReference type="EMBL" id="PNW85239.1"/>
    </source>
</evidence>
<sequence>MANNLQRQGRSARLVERRSSCTDKLLAQGGGCLMKLWAAKRPKLGGRSHTGDTRGSGYPPTLRP</sequence>
<keyword evidence="3" id="KW-1185">Reference proteome</keyword>
<protein>
    <submittedName>
        <fullName evidence="2">Uncharacterized protein</fullName>
    </submittedName>
</protein>
<dbReference type="KEGG" id="cre:CHLRE_03g177476v5"/>
<evidence type="ECO:0000256" key="1">
    <source>
        <dbReference type="SAM" id="MobiDB-lite"/>
    </source>
</evidence>
<accession>A0A2K3DXH7</accession>
<dbReference type="GeneID" id="66052876"/>
<dbReference type="RefSeq" id="XP_042926116.1">
    <property type="nucleotide sequence ID" value="XM_043060987.1"/>
</dbReference>
<gene>
    <name evidence="2" type="ORF">CHLRE_03g177476v5</name>
</gene>
<dbReference type="Gramene" id="PNW85239">
    <property type="protein sequence ID" value="PNW85239"/>
    <property type="gene ID" value="CHLRE_03g177476v5"/>
</dbReference>
<dbReference type="InParanoid" id="A0A2K3DXH7"/>
<dbReference type="AlphaFoldDB" id="A0A2K3DXH7"/>
<evidence type="ECO:0000313" key="3">
    <source>
        <dbReference type="Proteomes" id="UP000006906"/>
    </source>
</evidence>
<proteinExistence type="predicted"/>
<feature type="region of interest" description="Disordered" evidence="1">
    <location>
        <begin position="41"/>
        <end position="64"/>
    </location>
</feature>
<organism evidence="2 3">
    <name type="scientific">Chlamydomonas reinhardtii</name>
    <name type="common">Chlamydomonas smithii</name>
    <dbReference type="NCBI Taxonomy" id="3055"/>
    <lineage>
        <taxon>Eukaryota</taxon>
        <taxon>Viridiplantae</taxon>
        <taxon>Chlorophyta</taxon>
        <taxon>core chlorophytes</taxon>
        <taxon>Chlorophyceae</taxon>
        <taxon>CS clade</taxon>
        <taxon>Chlamydomonadales</taxon>
        <taxon>Chlamydomonadaceae</taxon>
        <taxon>Chlamydomonas</taxon>
    </lineage>
</organism>